<evidence type="ECO:0000256" key="2">
    <source>
        <dbReference type="ARBA" id="ARBA00004191"/>
    </source>
</evidence>
<evidence type="ECO:0000256" key="10">
    <source>
        <dbReference type="ARBA" id="ARBA00022622"/>
    </source>
</evidence>
<comment type="subcellular location">
    <subcellularLocation>
        <location evidence="3">Cell membrane</location>
        <topology evidence="3">Lipid-anchor</topology>
        <topology evidence="3">GPI-anchor</topology>
    </subcellularLocation>
    <subcellularLocation>
        <location evidence="2">Secreted</location>
        <location evidence="2">Cell wall</location>
    </subcellularLocation>
</comment>
<dbReference type="GO" id="GO:0009986">
    <property type="term" value="C:cell surface"/>
    <property type="evidence" value="ECO:0007669"/>
    <property type="project" value="TreeGrafter"/>
</dbReference>
<evidence type="ECO:0000256" key="9">
    <source>
        <dbReference type="ARBA" id="ARBA00022525"/>
    </source>
</evidence>
<dbReference type="EMBL" id="CP055898">
    <property type="protein sequence ID" value="QKX54194.1"/>
    <property type="molecule type" value="Genomic_DNA"/>
</dbReference>
<keyword evidence="26" id="KW-1185">Reference proteome</keyword>
<feature type="region of interest" description="Disordered" evidence="23">
    <location>
        <begin position="313"/>
        <end position="406"/>
    </location>
</feature>
<dbReference type="GO" id="GO:0071555">
    <property type="term" value="P:cell wall organization"/>
    <property type="evidence" value="ECO:0007669"/>
    <property type="project" value="UniProtKB-KW"/>
</dbReference>
<dbReference type="GO" id="GO:0005886">
    <property type="term" value="C:plasma membrane"/>
    <property type="evidence" value="ECO:0007669"/>
    <property type="project" value="UniProtKB-SubCell"/>
</dbReference>
<dbReference type="EC" id="3.2.1.39" evidence="5"/>
<keyword evidence="13" id="KW-0472">Membrane</keyword>
<dbReference type="GO" id="GO:0009277">
    <property type="term" value="C:fungal-type cell wall"/>
    <property type="evidence" value="ECO:0007669"/>
    <property type="project" value="TreeGrafter"/>
</dbReference>
<dbReference type="GO" id="GO:0098552">
    <property type="term" value="C:side of membrane"/>
    <property type="evidence" value="ECO:0007669"/>
    <property type="project" value="UniProtKB-KW"/>
</dbReference>
<keyword evidence="12" id="KW-0378">Hydrolase</keyword>
<dbReference type="KEGG" id="trg:TRUGW13939_01278"/>
<dbReference type="Proteomes" id="UP000509510">
    <property type="component" value="Chromosome I"/>
</dbReference>
<keyword evidence="16" id="KW-0449">Lipoprotein</keyword>
<dbReference type="RefSeq" id="XP_035340373.1">
    <property type="nucleotide sequence ID" value="XM_035484480.1"/>
</dbReference>
<evidence type="ECO:0000256" key="24">
    <source>
        <dbReference type="SAM" id="SignalP"/>
    </source>
</evidence>
<evidence type="ECO:0000256" key="16">
    <source>
        <dbReference type="ARBA" id="ARBA00023288"/>
    </source>
</evidence>
<evidence type="ECO:0000313" key="25">
    <source>
        <dbReference type="EMBL" id="QKX54194.1"/>
    </source>
</evidence>
<feature type="compositionally biased region" description="Low complexity" evidence="23">
    <location>
        <begin position="313"/>
        <end position="332"/>
    </location>
</feature>
<dbReference type="PANTHER" id="PTHR16631:SF13">
    <property type="entry name" value="GLUCAN ENDO-1,3-BETA-GLUCOSIDASE EGLC-RELATED"/>
    <property type="match status" value="1"/>
</dbReference>
<evidence type="ECO:0000256" key="14">
    <source>
        <dbReference type="ARBA" id="ARBA00023180"/>
    </source>
</evidence>
<evidence type="ECO:0000256" key="8">
    <source>
        <dbReference type="ARBA" id="ARBA00022512"/>
    </source>
</evidence>
<dbReference type="GeneID" id="55988791"/>
<dbReference type="GO" id="GO:0005576">
    <property type="term" value="C:extracellular region"/>
    <property type="evidence" value="ECO:0007669"/>
    <property type="project" value="TreeGrafter"/>
</dbReference>
<dbReference type="GO" id="GO:0042973">
    <property type="term" value="F:glucan endo-1,3-beta-D-glucosidase activity"/>
    <property type="evidence" value="ECO:0007669"/>
    <property type="project" value="UniProtKB-EC"/>
</dbReference>
<organism evidence="25 26">
    <name type="scientific">Talaromyces rugulosus</name>
    <name type="common">Penicillium rugulosum</name>
    <dbReference type="NCBI Taxonomy" id="121627"/>
    <lineage>
        <taxon>Eukaryota</taxon>
        <taxon>Fungi</taxon>
        <taxon>Dikarya</taxon>
        <taxon>Ascomycota</taxon>
        <taxon>Pezizomycotina</taxon>
        <taxon>Eurotiomycetes</taxon>
        <taxon>Eurotiomycetidae</taxon>
        <taxon>Eurotiales</taxon>
        <taxon>Trichocomaceae</taxon>
        <taxon>Talaromyces</taxon>
        <taxon>Talaromyces sect. Islandici</taxon>
    </lineage>
</organism>
<evidence type="ECO:0000256" key="22">
    <source>
        <dbReference type="RuleBase" id="RU004335"/>
    </source>
</evidence>
<feature type="compositionally biased region" description="Low complexity" evidence="23">
    <location>
        <begin position="393"/>
        <end position="406"/>
    </location>
</feature>
<keyword evidence="10" id="KW-0336">GPI-anchor</keyword>
<evidence type="ECO:0000256" key="4">
    <source>
        <dbReference type="ARBA" id="ARBA00008773"/>
    </source>
</evidence>
<dbReference type="Gene3D" id="3.20.20.80">
    <property type="entry name" value="Glycosidases"/>
    <property type="match status" value="1"/>
</dbReference>
<feature type="chain" id="PRO_5028960649" description="Probable glucan endo-1,3-beta-glucosidase eglC" evidence="24">
    <location>
        <begin position="19"/>
        <end position="427"/>
    </location>
</feature>
<keyword evidence="14" id="KW-0325">Glycoprotein</keyword>
<gene>
    <name evidence="25" type="ORF">TRUGW13939_01278</name>
</gene>
<keyword evidence="11 24" id="KW-0732">Signal</keyword>
<feature type="compositionally biased region" description="Low complexity" evidence="23">
    <location>
        <begin position="370"/>
        <end position="383"/>
    </location>
</feature>
<evidence type="ECO:0000256" key="3">
    <source>
        <dbReference type="ARBA" id="ARBA00004609"/>
    </source>
</evidence>
<evidence type="ECO:0000256" key="7">
    <source>
        <dbReference type="ARBA" id="ARBA00022475"/>
    </source>
</evidence>
<evidence type="ECO:0000256" key="1">
    <source>
        <dbReference type="ARBA" id="ARBA00000382"/>
    </source>
</evidence>
<keyword evidence="9" id="KW-0964">Secreted</keyword>
<dbReference type="InterPro" id="IPR017853">
    <property type="entry name" value="GH"/>
</dbReference>
<dbReference type="SUPFAM" id="SSF51445">
    <property type="entry name" value="(Trans)glycosidases"/>
    <property type="match status" value="1"/>
</dbReference>
<evidence type="ECO:0000256" key="20">
    <source>
        <dbReference type="ARBA" id="ARBA00032134"/>
    </source>
</evidence>
<evidence type="ECO:0000256" key="21">
    <source>
        <dbReference type="ARBA" id="ARBA00032906"/>
    </source>
</evidence>
<keyword evidence="15" id="KW-0119">Carbohydrate metabolism</keyword>
<reference evidence="26" key="1">
    <citation type="submission" date="2020-06" db="EMBL/GenBank/DDBJ databases">
        <title>A chromosome-scale genome assembly of Talaromyces rugulosus W13939.</title>
        <authorList>
            <person name="Wang B."/>
            <person name="Guo L."/>
            <person name="Ye K."/>
            <person name="Wang L."/>
        </authorList>
    </citation>
    <scope>NUCLEOTIDE SEQUENCE [LARGE SCALE GENOMIC DNA]</scope>
    <source>
        <strain evidence="26">W13939</strain>
    </source>
</reference>
<dbReference type="PANTHER" id="PTHR16631">
    <property type="entry name" value="GLUCAN 1,3-BETA-GLUCOSIDASE"/>
    <property type="match status" value="1"/>
</dbReference>
<evidence type="ECO:0000313" key="26">
    <source>
        <dbReference type="Proteomes" id="UP000509510"/>
    </source>
</evidence>
<name>A0A7H8QJT4_TALRU</name>
<keyword evidence="8" id="KW-0134">Cell wall</keyword>
<keyword evidence="7" id="KW-1003">Cell membrane</keyword>
<dbReference type="OrthoDB" id="1293114at2759"/>
<evidence type="ECO:0000256" key="5">
    <source>
        <dbReference type="ARBA" id="ARBA00012780"/>
    </source>
</evidence>
<keyword evidence="17" id="KW-0961">Cell wall biogenesis/degradation</keyword>
<dbReference type="AlphaFoldDB" id="A0A7H8QJT4"/>
<comment type="function">
    <text evidence="19">Glucanases play a role in cell expansion during growth, in cell-cell fusion during mating, and in spore release during sporulation. This enzyme may be involved in beta-glucan degradation and also function biosynthetically as a transglycosylase.</text>
</comment>
<evidence type="ECO:0000256" key="13">
    <source>
        <dbReference type="ARBA" id="ARBA00023136"/>
    </source>
</evidence>
<dbReference type="GO" id="GO:0000272">
    <property type="term" value="P:polysaccharide catabolic process"/>
    <property type="evidence" value="ECO:0007669"/>
    <property type="project" value="UniProtKB-KW"/>
</dbReference>
<evidence type="ECO:0000256" key="6">
    <source>
        <dbReference type="ARBA" id="ARBA00019762"/>
    </source>
</evidence>
<dbReference type="FunFam" id="3.20.20.80:FF:000233">
    <property type="entry name" value="Probable glucan endo-1,3-beta-glucosidase eglC"/>
    <property type="match status" value="1"/>
</dbReference>
<keyword evidence="18" id="KW-0624">Polysaccharide degradation</keyword>
<evidence type="ECO:0000256" key="17">
    <source>
        <dbReference type="ARBA" id="ARBA00023316"/>
    </source>
</evidence>
<accession>A0A7H8QJT4</accession>
<proteinExistence type="inferred from homology"/>
<feature type="signal peptide" evidence="24">
    <location>
        <begin position="1"/>
        <end position="18"/>
    </location>
</feature>
<evidence type="ECO:0000256" key="15">
    <source>
        <dbReference type="ARBA" id="ARBA00023277"/>
    </source>
</evidence>
<comment type="catalytic activity">
    <reaction evidence="1">
        <text>Hydrolysis of (1-&gt;3)-beta-D-glucosidic linkages in (1-&gt;3)-beta-D-glucans.</text>
        <dbReference type="EC" id="3.2.1.39"/>
    </reaction>
</comment>
<comment type="similarity">
    <text evidence="4 22">Belongs to the glycosyl hydrolase 17 family.</text>
</comment>
<evidence type="ECO:0000256" key="19">
    <source>
        <dbReference type="ARBA" id="ARBA00025152"/>
    </source>
</evidence>
<dbReference type="InterPro" id="IPR050732">
    <property type="entry name" value="Beta-glucan_modifiers"/>
</dbReference>
<evidence type="ECO:0000256" key="12">
    <source>
        <dbReference type="ARBA" id="ARBA00022801"/>
    </source>
</evidence>
<dbReference type="Pfam" id="PF00332">
    <property type="entry name" value="Glyco_hydro_17"/>
    <property type="match status" value="1"/>
</dbReference>
<evidence type="ECO:0000256" key="23">
    <source>
        <dbReference type="SAM" id="MobiDB-lite"/>
    </source>
</evidence>
<protein>
    <recommendedName>
        <fullName evidence="6">Probable glucan endo-1,3-beta-glucosidase eglC</fullName>
        <ecNumber evidence="5">3.2.1.39</ecNumber>
    </recommendedName>
    <alternativeName>
        <fullName evidence="20">Endo-1,3-beta-glucanase eglC</fullName>
    </alternativeName>
    <alternativeName>
        <fullName evidence="21">Laminarinase eglC</fullName>
    </alternativeName>
</protein>
<evidence type="ECO:0000256" key="11">
    <source>
        <dbReference type="ARBA" id="ARBA00022729"/>
    </source>
</evidence>
<feature type="compositionally biased region" description="Low complexity" evidence="23">
    <location>
        <begin position="340"/>
        <end position="363"/>
    </location>
</feature>
<sequence>MQLTHALALALSLSPAAAVTKGFNYGSTHGDGSFKSQQDFLDEFKTAKALVGAKDFNSARLYTMIQGGTTNTPITAIDAAIQEETTLLLGLWASGDTFDDEIAALKSAISTYGDKFTKLVVGISVGSEDLYRDSPTGIAAEAGIGKGPDTILEYIKTVRSTVSGTSLKDAPIGHVDTWTAWANTTNQPVIDACDWLGIDAYPYFQNTDDNDVSNGKSLLQEAMNNVKKNSGDKPIWITETGWPVSGKTEGKGVASIKNAKTYWDDVGCNFLFDKVNTWWYILQDADGTTPNPSFGLVGTSLTTKPLYDLTCPTVTSTTTSPHTSTTSKATGTSGAGTTTGGASTFTTSPGTAGASTGTPTPGSNTLGAETTPGATPTPTPGSSGTPGTGGASGTASSTSPVNTGAASSVSTSAAGIVAALFAFVVAF</sequence>
<evidence type="ECO:0000256" key="18">
    <source>
        <dbReference type="ARBA" id="ARBA00023326"/>
    </source>
</evidence>
<dbReference type="InterPro" id="IPR000490">
    <property type="entry name" value="Glyco_hydro_17"/>
</dbReference>